<protein>
    <submittedName>
        <fullName evidence="3">Uncharacterized protein</fullName>
    </submittedName>
</protein>
<evidence type="ECO:0000256" key="1">
    <source>
        <dbReference type="SAM" id="MobiDB-lite"/>
    </source>
</evidence>
<keyword evidence="2" id="KW-0732">Signal</keyword>
<dbReference type="EMBL" id="AP024702">
    <property type="protein sequence ID" value="BCX48802.1"/>
    <property type="molecule type" value="Genomic_DNA"/>
</dbReference>
<evidence type="ECO:0000256" key="2">
    <source>
        <dbReference type="SAM" id="SignalP"/>
    </source>
</evidence>
<gene>
    <name evidence="3" type="ORF">HAHE_27100</name>
</gene>
<feature type="compositionally biased region" description="Polar residues" evidence="1">
    <location>
        <begin position="105"/>
        <end position="119"/>
    </location>
</feature>
<sequence length="1285" mass="143149">MVLISLMAVALLGLSSLTLRSSDRESDLAEARANARMALILAIGELQRQVGPDQRITAPASVLDDSPSTPEIDGVTHPHWTGVWDSWAAGRIKNGGDESSDHRTIQGSSNPRQNTNRGMNPSYEEGREDHFREWLVSLDPTETQSMELIRSLELPNSPFPDLDAEGVQLVGEGSLGNSEESEFVAAPLLTISDSENGSNKPRGRYAWWVADESTKARIMSDGWETESEPAMSELVSRTQSSGATGHEIIDALAEMTDEELLERVSSRNSLELAAANGADPLEIRRHFHDVTPWSVGLMTDVREGGLKQDLNALLERPISLNDPMHRTRQDDLLYSFDREGQERVPIQDLAAYYQCYRDVVRFSNRSSGNPLAPSALQVNNLDFGSKSSNPDLGTRFDFTREYTNLYRMPIPVKVQFMLSYIAEPRTAAEKRQQPQNRDTHKLHIGISPSLTFWNPYNVPLVMNAGTDRSTQLRFFNVPFGMTWKKGRWSSPKANDLVWITNRNQENGDRDNGFTLYVGGQRPIIFMPGEVRIFSLRDGQLASFDELRNSNVWKSNLEAHPGWDPRAYLELPRSERSNDKRYVQIENPGATGRRANGGALTFRAGDSISLELDSAGSRQMANGAALHFFIRQSNTMTGRHLDQGIDKAHMRRQYQMTSRLHKEGQTVDSANEFNKELMRGMFPGGREKLVLDVPVNSIIRGEPQAFMVVNLSAACEISEGNAGQFRGRRNIARPFLHSTPVQSTCFIDRADGDAAYQHGWNLWLEPVNSEDEVGAVSQNGRGSFYGGGYTADFGTSFCIQQEVPLTAPQSIAALSHATLSGYSLADRVLGKSASVRAGSNLGPYNDIPFANTTATGGNGLFPRTAQAVGNSYAHPHIPSDKAFTSWVRHFTVTDGARRVTFADHSYLANKALWDEYFFSSITSRDPRHVSNLISKRRDRVNSRVWDDLPSDSKTTARELAEKFLFDNERLPNPRFTPYRGDLQEDDLDDYFSRGIANLDGAEQLASHMMIEGPFNVNSTSVEAWKALFASMRETEVLVQPGVARSANTRLRNWPSSHDAVESEGTPVSGFAITTGEPWDGSTNDPGEPEQWHSWRSLTDEQIDELANAMVEQVKKRGPFLSLSEFVNRRLDSSDKELCLKGALQAALDDDDVSINEGFRSPDRSISASDASDLRQVRFREALEGPVAYGSMAYVDQADILRNLGGQLTPRGDSFVIRTYGDSVDSSGKILARAWCEAVVQRVPEYLDESERDEPHTGFDSLRSDTNRQFGRPLRLVSFRWLSGEEI</sequence>
<name>A0ABM7RH73_9BACT</name>
<feature type="chain" id="PRO_5046058461" evidence="2">
    <location>
        <begin position="22"/>
        <end position="1285"/>
    </location>
</feature>
<evidence type="ECO:0000313" key="3">
    <source>
        <dbReference type="EMBL" id="BCX48802.1"/>
    </source>
</evidence>
<feature type="compositionally biased region" description="Basic and acidic residues" evidence="1">
    <location>
        <begin position="94"/>
        <end position="104"/>
    </location>
</feature>
<evidence type="ECO:0000313" key="4">
    <source>
        <dbReference type="Proteomes" id="UP001374893"/>
    </source>
</evidence>
<proteinExistence type="predicted"/>
<feature type="region of interest" description="Disordered" evidence="1">
    <location>
        <begin position="1053"/>
        <end position="1090"/>
    </location>
</feature>
<reference evidence="3 4" key="1">
    <citation type="submission" date="2021-06" db="EMBL/GenBank/DDBJ databases">
        <title>Complete genome of Haloferula helveola possessing various polysaccharide degrading enzymes.</title>
        <authorList>
            <person name="Takami H."/>
            <person name="Huang C."/>
            <person name="Hamasaki K."/>
        </authorList>
    </citation>
    <scope>NUCLEOTIDE SEQUENCE [LARGE SCALE GENOMIC DNA]</scope>
    <source>
        <strain evidence="3 4">CN-1</strain>
    </source>
</reference>
<organism evidence="3 4">
    <name type="scientific">Haloferula helveola</name>
    <dbReference type="NCBI Taxonomy" id="490095"/>
    <lineage>
        <taxon>Bacteria</taxon>
        <taxon>Pseudomonadati</taxon>
        <taxon>Verrucomicrobiota</taxon>
        <taxon>Verrucomicrobiia</taxon>
        <taxon>Verrucomicrobiales</taxon>
        <taxon>Verrucomicrobiaceae</taxon>
        <taxon>Haloferula</taxon>
    </lineage>
</organism>
<keyword evidence="4" id="KW-1185">Reference proteome</keyword>
<feature type="signal peptide" evidence="2">
    <location>
        <begin position="1"/>
        <end position="21"/>
    </location>
</feature>
<feature type="region of interest" description="Disordered" evidence="1">
    <location>
        <begin position="91"/>
        <end position="126"/>
    </location>
</feature>
<accession>A0ABM7RH73</accession>
<dbReference type="Proteomes" id="UP001374893">
    <property type="component" value="Chromosome"/>
</dbReference>